<protein>
    <submittedName>
        <fullName evidence="3">Uncharacterized protein</fullName>
    </submittedName>
</protein>
<feature type="non-terminal residue" evidence="3">
    <location>
        <position position="1"/>
    </location>
</feature>
<dbReference type="AlphaFoldDB" id="A0A8J1UVQ2"/>
<evidence type="ECO:0000313" key="4">
    <source>
        <dbReference type="Proteomes" id="UP000749559"/>
    </source>
</evidence>
<accession>A0A8J1UVQ2</accession>
<organism evidence="3 4">
    <name type="scientific">Owenia fusiformis</name>
    <name type="common">Polychaete worm</name>
    <dbReference type="NCBI Taxonomy" id="6347"/>
    <lineage>
        <taxon>Eukaryota</taxon>
        <taxon>Metazoa</taxon>
        <taxon>Spiralia</taxon>
        <taxon>Lophotrochozoa</taxon>
        <taxon>Annelida</taxon>
        <taxon>Polychaeta</taxon>
        <taxon>Sedentaria</taxon>
        <taxon>Canalipalpata</taxon>
        <taxon>Sabellida</taxon>
        <taxon>Oweniida</taxon>
        <taxon>Oweniidae</taxon>
        <taxon>Owenia</taxon>
    </lineage>
</organism>
<comment type="caution">
    <text evidence="3">The sequence shown here is derived from an EMBL/GenBank/DDBJ whole genome shotgun (WGS) entry which is preliminary data.</text>
</comment>
<evidence type="ECO:0000256" key="2">
    <source>
        <dbReference type="SAM" id="SignalP"/>
    </source>
</evidence>
<feature type="compositionally biased region" description="Acidic residues" evidence="1">
    <location>
        <begin position="107"/>
        <end position="117"/>
    </location>
</feature>
<feature type="signal peptide" evidence="2">
    <location>
        <begin position="1"/>
        <end position="23"/>
    </location>
</feature>
<evidence type="ECO:0000256" key="1">
    <source>
        <dbReference type="SAM" id="MobiDB-lite"/>
    </source>
</evidence>
<keyword evidence="2" id="KW-0732">Signal</keyword>
<sequence length="209" mass="21314">WDSAADILANLLVLSAGTGLVLPGDELTPGLRFRGFGAKVGGFGFGAVIGGGTLDVRCAGTGFPGFGRSSGSFIAPGGGFGFGMDGFSELVLLVSGEEAAGVGWSESEADLSESEADLSEREVDTSETEADLSGKQADDGESEVDLSICEGEVLSESEIEVGESEREAGAFEKEAVTFEAGEFGIEAAISAESCFSALIDESGEREILS</sequence>
<proteinExistence type="predicted"/>
<feature type="region of interest" description="Disordered" evidence="1">
    <location>
        <begin position="104"/>
        <end position="141"/>
    </location>
</feature>
<evidence type="ECO:0000313" key="3">
    <source>
        <dbReference type="EMBL" id="CAH1779012.1"/>
    </source>
</evidence>
<reference evidence="3" key="1">
    <citation type="submission" date="2022-03" db="EMBL/GenBank/DDBJ databases">
        <authorList>
            <person name="Martin C."/>
        </authorList>
    </citation>
    <scope>NUCLEOTIDE SEQUENCE</scope>
</reference>
<feature type="non-terminal residue" evidence="3">
    <location>
        <position position="209"/>
    </location>
</feature>
<name>A0A8J1UVQ2_OWEFU</name>
<dbReference type="EMBL" id="CAIIXF020000003">
    <property type="protein sequence ID" value="CAH1779012.1"/>
    <property type="molecule type" value="Genomic_DNA"/>
</dbReference>
<dbReference type="Proteomes" id="UP000749559">
    <property type="component" value="Unassembled WGS sequence"/>
</dbReference>
<keyword evidence="4" id="KW-1185">Reference proteome</keyword>
<feature type="chain" id="PRO_5043916163" evidence="2">
    <location>
        <begin position="24"/>
        <end position="209"/>
    </location>
</feature>
<gene>
    <name evidence="3" type="ORF">OFUS_LOCUS5863</name>
</gene>